<dbReference type="GO" id="GO:0016020">
    <property type="term" value="C:membrane"/>
    <property type="evidence" value="ECO:0007669"/>
    <property type="project" value="UniProtKB-SubCell"/>
</dbReference>
<evidence type="ECO:0008006" key="10">
    <source>
        <dbReference type="Google" id="ProtNLM"/>
    </source>
</evidence>
<dbReference type="PANTHER" id="PTHR45649:SF1">
    <property type="entry name" value="TRANSPORTER, PUTATIVE (EUROFUNG)-RELATED"/>
    <property type="match status" value="1"/>
</dbReference>
<keyword evidence="2" id="KW-0813">Transport</keyword>
<feature type="transmembrane region" description="Helical" evidence="7">
    <location>
        <begin position="554"/>
        <end position="573"/>
    </location>
</feature>
<dbReference type="EMBL" id="KB822715">
    <property type="protein sequence ID" value="ETN44359.1"/>
    <property type="molecule type" value="Genomic_DNA"/>
</dbReference>
<dbReference type="PANTHER" id="PTHR45649">
    <property type="entry name" value="AMINO-ACID PERMEASE BAT1"/>
    <property type="match status" value="1"/>
</dbReference>
<evidence type="ECO:0000256" key="1">
    <source>
        <dbReference type="ARBA" id="ARBA00004141"/>
    </source>
</evidence>
<feature type="transmembrane region" description="Helical" evidence="7">
    <location>
        <begin position="386"/>
        <end position="406"/>
    </location>
</feature>
<dbReference type="Pfam" id="PF13520">
    <property type="entry name" value="AA_permease_2"/>
    <property type="match status" value="1"/>
</dbReference>
<dbReference type="InParanoid" id="W2S8X4"/>
<dbReference type="Proteomes" id="UP000030752">
    <property type="component" value="Unassembled WGS sequence"/>
</dbReference>
<feature type="transmembrane region" description="Helical" evidence="7">
    <location>
        <begin position="28"/>
        <end position="47"/>
    </location>
</feature>
<keyword evidence="9" id="KW-1185">Reference proteome</keyword>
<dbReference type="AlphaFoldDB" id="W2S8X4"/>
<dbReference type="PIRSF" id="PIRSF006060">
    <property type="entry name" value="AA_transporter"/>
    <property type="match status" value="1"/>
</dbReference>
<organism evidence="8 9">
    <name type="scientific">Cyphellophora europaea (strain CBS 101466)</name>
    <name type="common">Phialophora europaea</name>
    <dbReference type="NCBI Taxonomy" id="1220924"/>
    <lineage>
        <taxon>Eukaryota</taxon>
        <taxon>Fungi</taxon>
        <taxon>Dikarya</taxon>
        <taxon>Ascomycota</taxon>
        <taxon>Pezizomycotina</taxon>
        <taxon>Eurotiomycetes</taxon>
        <taxon>Chaetothyriomycetidae</taxon>
        <taxon>Chaetothyriales</taxon>
        <taxon>Cyphellophoraceae</taxon>
        <taxon>Cyphellophora</taxon>
    </lineage>
</organism>
<feature type="transmembrane region" description="Helical" evidence="7">
    <location>
        <begin position="284"/>
        <end position="305"/>
    </location>
</feature>
<dbReference type="HOGENOM" id="CLU_004495_6_2_1"/>
<feature type="transmembrane region" description="Helical" evidence="7">
    <location>
        <begin position="418"/>
        <end position="436"/>
    </location>
</feature>
<evidence type="ECO:0000313" key="9">
    <source>
        <dbReference type="Proteomes" id="UP000030752"/>
    </source>
</evidence>
<dbReference type="VEuPathDB" id="FungiDB:HMPREF1541_10539"/>
<feature type="transmembrane region" description="Helical" evidence="7">
    <location>
        <begin position="115"/>
        <end position="136"/>
    </location>
</feature>
<name>W2S8X4_CYPE1</name>
<keyword evidence="4 7" id="KW-1133">Transmembrane helix</keyword>
<dbReference type="GO" id="GO:0022857">
    <property type="term" value="F:transmembrane transporter activity"/>
    <property type="evidence" value="ECO:0007669"/>
    <property type="project" value="InterPro"/>
</dbReference>
<keyword evidence="3 7" id="KW-0812">Transmembrane</keyword>
<sequence length="605" mass="65841">MVNLKPTSTRDSDVLAALGKKQVLKRRFGFWSLFGFAVCELVSVEPLNIFSGQWNVGDYLRFFITWETVLALFSQGFENGGPAGLVYGFIIAWSSTLSVYTVISELASMAPIAAGQYYWVYILAAPKWKVFCSYVIGWLTSLAWVATVATECLFAGTILQGLLILDYPDYESKLWQGTMLAWLVTTVCVLVNSVVPGMLPKFEIFIIVFHLAGFVAIVAVLWKFAPHSSAHFVFATSLNEGGWPTQGLSYCVGFLGNVATFVGADASVHLAEEVSEAAVNIPRAIIASMCINGAVGFTMMLTLLFCIGDVDSVLETATGYPFIQIFMNAVNSRAGATAMGAVVLSLTWACAIGITTTASRMTWSFARDNGTPFSSTLSRVAKHNQVPIIAVCVVAGLAGLLHLIYIGSSVAFNDVVSLTITGFYSSYFLPAAMLLYRRTKGQVHPYVRPVETQGYDPETGPSVEEESPSDHSGGHPAATDDVKKIVATDPATDDIDHQHKQSIALETAPLSWGPFHVPGILGTINNAYACVYMIFVIFWSVWPPATPVTASTMNYSVVVTGGVIIFSIVWYFIRGRKVYKGPIVDEEVRERVERRGSVVSVQDRL</sequence>
<comment type="subcellular location">
    <subcellularLocation>
        <location evidence="1">Membrane</location>
        <topology evidence="1">Multi-pass membrane protein</topology>
    </subcellularLocation>
</comment>
<feature type="transmembrane region" description="Helical" evidence="7">
    <location>
        <begin position="520"/>
        <end position="542"/>
    </location>
</feature>
<dbReference type="OrthoDB" id="3257095at2759"/>
<proteinExistence type="predicted"/>
<gene>
    <name evidence="8" type="ORF">HMPREF1541_10539</name>
</gene>
<evidence type="ECO:0000256" key="4">
    <source>
        <dbReference type="ARBA" id="ARBA00022989"/>
    </source>
</evidence>
<dbReference type="InterPro" id="IPR002293">
    <property type="entry name" value="AA/rel_permease1"/>
</dbReference>
<feature type="transmembrane region" description="Helical" evidence="7">
    <location>
        <begin position="142"/>
        <end position="165"/>
    </location>
</feature>
<dbReference type="eggNOG" id="KOG1289">
    <property type="taxonomic scope" value="Eukaryota"/>
</dbReference>
<evidence type="ECO:0000313" key="8">
    <source>
        <dbReference type="EMBL" id="ETN44359.1"/>
    </source>
</evidence>
<protein>
    <recommendedName>
        <fullName evidence="10">Amino acid permease/ SLC12A domain-containing protein</fullName>
    </recommendedName>
</protein>
<feature type="compositionally biased region" description="Basic and acidic residues" evidence="6">
    <location>
        <begin position="468"/>
        <end position="478"/>
    </location>
</feature>
<feature type="transmembrane region" description="Helical" evidence="7">
    <location>
        <begin position="83"/>
        <end position="103"/>
    </location>
</feature>
<dbReference type="Gene3D" id="1.20.1740.10">
    <property type="entry name" value="Amino acid/polyamine transporter I"/>
    <property type="match status" value="1"/>
</dbReference>
<evidence type="ECO:0000256" key="5">
    <source>
        <dbReference type="ARBA" id="ARBA00023136"/>
    </source>
</evidence>
<feature type="transmembrane region" description="Helical" evidence="7">
    <location>
        <begin position="336"/>
        <end position="358"/>
    </location>
</feature>
<evidence type="ECO:0000256" key="7">
    <source>
        <dbReference type="SAM" id="Phobius"/>
    </source>
</evidence>
<evidence type="ECO:0000256" key="6">
    <source>
        <dbReference type="SAM" id="MobiDB-lite"/>
    </source>
</evidence>
<feature type="region of interest" description="Disordered" evidence="6">
    <location>
        <begin position="450"/>
        <end position="478"/>
    </location>
</feature>
<feature type="transmembrane region" description="Helical" evidence="7">
    <location>
        <begin position="204"/>
        <end position="222"/>
    </location>
</feature>
<feature type="transmembrane region" description="Helical" evidence="7">
    <location>
        <begin position="177"/>
        <end position="198"/>
    </location>
</feature>
<dbReference type="STRING" id="1220924.W2S8X4"/>
<keyword evidence="5 7" id="KW-0472">Membrane</keyword>
<evidence type="ECO:0000256" key="3">
    <source>
        <dbReference type="ARBA" id="ARBA00022692"/>
    </source>
</evidence>
<dbReference type="GeneID" id="19977878"/>
<reference evidence="8 9" key="1">
    <citation type="submission" date="2013-03" db="EMBL/GenBank/DDBJ databases">
        <title>The Genome Sequence of Phialophora europaea CBS 101466.</title>
        <authorList>
            <consortium name="The Broad Institute Genomics Platform"/>
            <person name="Cuomo C."/>
            <person name="de Hoog S."/>
            <person name="Gorbushina A."/>
            <person name="Walker B."/>
            <person name="Young S.K."/>
            <person name="Zeng Q."/>
            <person name="Gargeya S."/>
            <person name="Fitzgerald M."/>
            <person name="Haas B."/>
            <person name="Abouelleil A."/>
            <person name="Allen A.W."/>
            <person name="Alvarado L."/>
            <person name="Arachchi H.M."/>
            <person name="Berlin A.M."/>
            <person name="Chapman S.B."/>
            <person name="Gainer-Dewar J."/>
            <person name="Goldberg J."/>
            <person name="Griggs A."/>
            <person name="Gujja S."/>
            <person name="Hansen M."/>
            <person name="Howarth C."/>
            <person name="Imamovic A."/>
            <person name="Ireland A."/>
            <person name="Larimer J."/>
            <person name="McCowan C."/>
            <person name="Murphy C."/>
            <person name="Pearson M."/>
            <person name="Poon T.W."/>
            <person name="Priest M."/>
            <person name="Roberts A."/>
            <person name="Saif S."/>
            <person name="Shea T."/>
            <person name="Sisk P."/>
            <person name="Sykes S."/>
            <person name="Wortman J."/>
            <person name="Nusbaum C."/>
            <person name="Birren B."/>
        </authorList>
    </citation>
    <scope>NUCLEOTIDE SEQUENCE [LARGE SCALE GENOMIC DNA]</scope>
    <source>
        <strain evidence="8 9">CBS 101466</strain>
    </source>
</reference>
<evidence type="ECO:0000256" key="2">
    <source>
        <dbReference type="ARBA" id="ARBA00022448"/>
    </source>
</evidence>
<accession>W2S8X4</accession>
<dbReference type="RefSeq" id="XP_008713432.1">
    <property type="nucleotide sequence ID" value="XM_008715210.1"/>
</dbReference>